<evidence type="ECO:0000313" key="5">
    <source>
        <dbReference type="Proteomes" id="UP000195442"/>
    </source>
</evidence>
<feature type="active site" evidence="1">
    <location>
        <position position="318"/>
    </location>
</feature>
<keyword evidence="2" id="KW-0547">Nucleotide-binding</keyword>
<keyword evidence="2" id="KW-0067">ATP-binding</keyword>
<accession>A0A1R4HAD4</accession>
<evidence type="ECO:0000313" key="4">
    <source>
        <dbReference type="EMBL" id="SJM92820.1"/>
    </source>
</evidence>
<evidence type="ECO:0000256" key="1">
    <source>
        <dbReference type="PIRSR" id="PIRSR640198-1"/>
    </source>
</evidence>
<dbReference type="InterPro" id="IPR036597">
    <property type="entry name" value="Fido-like_dom_sf"/>
</dbReference>
<dbReference type="AlphaFoldDB" id="A0A1R4HAD4"/>
<organism evidence="4 5">
    <name type="scientific">Crenothrix polyspora</name>
    <dbReference type="NCBI Taxonomy" id="360316"/>
    <lineage>
        <taxon>Bacteria</taxon>
        <taxon>Pseudomonadati</taxon>
        <taxon>Pseudomonadota</taxon>
        <taxon>Gammaproteobacteria</taxon>
        <taxon>Methylococcales</taxon>
        <taxon>Crenotrichaceae</taxon>
        <taxon>Crenothrix</taxon>
    </lineage>
</organism>
<dbReference type="SUPFAM" id="SSF140931">
    <property type="entry name" value="Fic-like"/>
    <property type="match status" value="1"/>
</dbReference>
<gene>
    <name evidence="4" type="ORF">CRENPOLYSF2_2930001</name>
</gene>
<proteinExistence type="predicted"/>
<feature type="binding site" evidence="2">
    <location>
        <begin position="322"/>
        <end position="329"/>
    </location>
    <ligand>
        <name>ATP</name>
        <dbReference type="ChEBI" id="CHEBI:30616"/>
    </ligand>
</feature>
<dbReference type="InterPro" id="IPR040198">
    <property type="entry name" value="Fido_containing"/>
</dbReference>
<dbReference type="EMBL" id="FUKJ01000216">
    <property type="protein sequence ID" value="SJM92820.1"/>
    <property type="molecule type" value="Genomic_DNA"/>
</dbReference>
<evidence type="ECO:0000259" key="3">
    <source>
        <dbReference type="PROSITE" id="PS51459"/>
    </source>
</evidence>
<protein>
    <recommendedName>
        <fullName evidence="3">Fido domain-containing protein</fullName>
    </recommendedName>
</protein>
<keyword evidence="5" id="KW-1185">Reference proteome</keyword>
<sequence length="516" mass="59032">MLLYALLCHCGVFYMKNLVGYQWLSKKYKVSPVQSFEFKPISGQAGKNRSDTLSWHITFALKHEGIHLEFLNRLFKAIKETELVDWINSEPSGQYARRAGFLYEWCTDRTLECPGVTVGNYVDMIDSESYFTSGSPDNNSRWRVRDNLPGTRDYCPMVCRTGAIRAAEAYDCGKEIKALELEFGEDLLMRSAVWLSIKESMASFAIEREDKFVDRARRFAAAMERYCGFYSDPLNNQAITELQKEILGPQALHYGIRKSPIFVGESGLDYTPRVHYIAPHWESTHSMLTGLSAFSDRTADKSAIVRAAIMSFGFVYIHPMTDGNGRISRFLINDMLRRDGAIPDPFILPVSAAIMSSPKNRKAYDQIMDVFSKPFMLHYRDNYEFGEDKIAVDGVHYDIDFDAYEDANSAWRYPDFTKHVEYLAEILELTINSEMRNEAGYLRSLNDARCGIKEFMDGPNKDIDRIIRSIIDSDYKISNKLKKEFEGLLMPDVANSVIEVVSRSFAAKIDGEPRIR</sequence>
<dbReference type="PANTHER" id="PTHR13504:SF38">
    <property type="entry name" value="FIDO DOMAIN-CONTAINING PROTEIN"/>
    <property type="match status" value="1"/>
</dbReference>
<dbReference type="InterPro" id="IPR003812">
    <property type="entry name" value="Fido"/>
</dbReference>
<dbReference type="PROSITE" id="PS51459">
    <property type="entry name" value="FIDO"/>
    <property type="match status" value="1"/>
</dbReference>
<reference evidence="5" key="1">
    <citation type="submission" date="2017-02" db="EMBL/GenBank/DDBJ databases">
        <authorList>
            <person name="Daims H."/>
        </authorList>
    </citation>
    <scope>NUCLEOTIDE SEQUENCE [LARGE SCALE GENOMIC DNA]</scope>
</reference>
<dbReference type="Pfam" id="PF02661">
    <property type="entry name" value="Fic"/>
    <property type="match status" value="1"/>
</dbReference>
<dbReference type="GO" id="GO:0005524">
    <property type="term" value="F:ATP binding"/>
    <property type="evidence" value="ECO:0007669"/>
    <property type="project" value="UniProtKB-KW"/>
</dbReference>
<name>A0A1R4HAD4_9GAMM</name>
<dbReference type="PANTHER" id="PTHR13504">
    <property type="entry name" value="FIDO DOMAIN-CONTAINING PROTEIN DDB_G0283145"/>
    <property type="match status" value="1"/>
</dbReference>
<feature type="domain" description="Fido" evidence="3">
    <location>
        <begin position="234"/>
        <end position="388"/>
    </location>
</feature>
<dbReference type="Proteomes" id="UP000195442">
    <property type="component" value="Unassembled WGS sequence"/>
</dbReference>
<dbReference type="Gene3D" id="1.10.3290.10">
    <property type="entry name" value="Fido-like domain"/>
    <property type="match status" value="1"/>
</dbReference>
<evidence type="ECO:0000256" key="2">
    <source>
        <dbReference type="PIRSR" id="PIRSR640198-2"/>
    </source>
</evidence>